<dbReference type="EMBL" id="MCFK01005142">
    <property type="protein sequence ID" value="RKF60394.1"/>
    <property type="molecule type" value="Genomic_DNA"/>
</dbReference>
<feature type="region of interest" description="Disordered" evidence="1">
    <location>
        <begin position="1"/>
        <end position="40"/>
    </location>
</feature>
<gene>
    <name evidence="2" type="ORF">OnM2_051077</name>
</gene>
<protein>
    <submittedName>
        <fullName evidence="2">Uncharacterized protein</fullName>
    </submittedName>
</protein>
<dbReference type="AlphaFoldDB" id="A0A420HSI0"/>
<evidence type="ECO:0000313" key="3">
    <source>
        <dbReference type="Proteomes" id="UP000286134"/>
    </source>
</evidence>
<dbReference type="Proteomes" id="UP000286134">
    <property type="component" value="Unassembled WGS sequence"/>
</dbReference>
<evidence type="ECO:0000256" key="1">
    <source>
        <dbReference type="SAM" id="MobiDB-lite"/>
    </source>
</evidence>
<organism evidence="2 3">
    <name type="scientific">Erysiphe neolycopersici</name>
    <dbReference type="NCBI Taxonomy" id="212602"/>
    <lineage>
        <taxon>Eukaryota</taxon>
        <taxon>Fungi</taxon>
        <taxon>Dikarya</taxon>
        <taxon>Ascomycota</taxon>
        <taxon>Pezizomycotina</taxon>
        <taxon>Leotiomycetes</taxon>
        <taxon>Erysiphales</taxon>
        <taxon>Erysiphaceae</taxon>
        <taxon>Erysiphe</taxon>
    </lineage>
</organism>
<name>A0A420HSI0_9PEZI</name>
<comment type="caution">
    <text evidence="2">The sequence shown here is derived from an EMBL/GenBank/DDBJ whole genome shotgun (WGS) entry which is preliminary data.</text>
</comment>
<accession>A0A420HSI0</accession>
<keyword evidence="3" id="KW-1185">Reference proteome</keyword>
<evidence type="ECO:0000313" key="2">
    <source>
        <dbReference type="EMBL" id="RKF60394.1"/>
    </source>
</evidence>
<reference evidence="2 3" key="1">
    <citation type="journal article" date="2018" name="BMC Genomics">
        <title>Comparative genome analyses reveal sequence features reflecting distinct modes of host-adaptation between dicot and monocot powdery mildew.</title>
        <authorList>
            <person name="Wu Y."/>
            <person name="Ma X."/>
            <person name="Pan Z."/>
            <person name="Kale S.D."/>
            <person name="Song Y."/>
            <person name="King H."/>
            <person name="Zhang Q."/>
            <person name="Presley C."/>
            <person name="Deng X."/>
            <person name="Wei C.I."/>
            <person name="Xiao S."/>
        </authorList>
    </citation>
    <scope>NUCLEOTIDE SEQUENCE [LARGE SCALE GENOMIC DNA]</scope>
    <source>
        <strain evidence="2">UMSG2</strain>
    </source>
</reference>
<sequence>MECDVPLPKDDFLPPLSTSSVDNEPIYEESHRTLSSPALTTQRQLTYQASNEEPTQPSSMEITAFILDTNHRPQTLSPEQEISDILTINEHLDTQGEPCTEKV</sequence>
<proteinExistence type="predicted"/>